<dbReference type="InterPro" id="IPR001466">
    <property type="entry name" value="Beta-lactam-related"/>
</dbReference>
<gene>
    <name evidence="2" type="ORF">J2S43_002808</name>
</gene>
<dbReference type="RefSeq" id="WP_306829444.1">
    <property type="nucleotide sequence ID" value="NZ_JAUSRA010000001.1"/>
</dbReference>
<proteinExistence type="predicted"/>
<dbReference type="PANTHER" id="PTHR43283">
    <property type="entry name" value="BETA-LACTAMASE-RELATED"/>
    <property type="match status" value="1"/>
</dbReference>
<evidence type="ECO:0000259" key="1">
    <source>
        <dbReference type="Pfam" id="PF00144"/>
    </source>
</evidence>
<evidence type="ECO:0000313" key="2">
    <source>
        <dbReference type="EMBL" id="MDP9794296.1"/>
    </source>
</evidence>
<dbReference type="EMBL" id="JAUSRA010000001">
    <property type="protein sequence ID" value="MDP9794296.1"/>
    <property type="molecule type" value="Genomic_DNA"/>
</dbReference>
<accession>A0ABT9MSP5</accession>
<dbReference type="Gene3D" id="3.40.710.10">
    <property type="entry name" value="DD-peptidase/beta-lactamase superfamily"/>
    <property type="match status" value="1"/>
</dbReference>
<comment type="caution">
    <text evidence="2">The sequence shown here is derived from an EMBL/GenBank/DDBJ whole genome shotgun (WGS) entry which is preliminary data.</text>
</comment>
<keyword evidence="3" id="KW-1185">Reference proteome</keyword>
<dbReference type="PANTHER" id="PTHR43283:SF7">
    <property type="entry name" value="BETA-LACTAMASE-RELATED DOMAIN-CONTAINING PROTEIN"/>
    <property type="match status" value="1"/>
</dbReference>
<dbReference type="InterPro" id="IPR050789">
    <property type="entry name" value="Diverse_Enzym_Activities"/>
</dbReference>
<reference evidence="2 3" key="1">
    <citation type="submission" date="2023-07" db="EMBL/GenBank/DDBJ databases">
        <title>Sequencing the genomes of 1000 actinobacteria strains.</title>
        <authorList>
            <person name="Klenk H.-P."/>
        </authorList>
    </citation>
    <scope>NUCLEOTIDE SEQUENCE [LARGE SCALE GENOMIC DNA]</scope>
    <source>
        <strain evidence="2 3">DSM 44710</strain>
    </source>
</reference>
<dbReference type="InterPro" id="IPR012338">
    <property type="entry name" value="Beta-lactam/transpept-like"/>
</dbReference>
<evidence type="ECO:0000313" key="3">
    <source>
        <dbReference type="Proteomes" id="UP001240984"/>
    </source>
</evidence>
<dbReference type="Proteomes" id="UP001240984">
    <property type="component" value="Unassembled WGS sequence"/>
</dbReference>
<dbReference type="SUPFAM" id="SSF56601">
    <property type="entry name" value="beta-lactamase/transpeptidase-like"/>
    <property type="match status" value="1"/>
</dbReference>
<name>A0ABT9MSP5_9ACTN</name>
<dbReference type="Pfam" id="PF00144">
    <property type="entry name" value="Beta-lactamase"/>
    <property type="match status" value="1"/>
</dbReference>
<organism evidence="2 3">
    <name type="scientific">Catenuloplanes nepalensis</name>
    <dbReference type="NCBI Taxonomy" id="587533"/>
    <lineage>
        <taxon>Bacteria</taxon>
        <taxon>Bacillati</taxon>
        <taxon>Actinomycetota</taxon>
        <taxon>Actinomycetes</taxon>
        <taxon>Micromonosporales</taxon>
        <taxon>Micromonosporaceae</taxon>
        <taxon>Catenuloplanes</taxon>
    </lineage>
</organism>
<sequence>MTDNLHGFVVVQHGQTLIERYGEGDDFAWDRPLGHVVFDAGTLHDVRSVTKSVVALLYGIALADGHVPEPSAPLLASFPEYPDLAADPARARLTVAHALTMSLGLEWREEIPYSDPANGEIAMDMAPDRNRYVLERPVAGPPGERWAYSGGASALLGHLITAGTGRPLRDYARERLFTPLGIGTFEWMAAEDGVFSAASGLRLTARDLARVGELVLAGGEGVVPSSWLTEMLTPRLTVEWGDGYGYQWYLGSVGGRAAPSALGNGGQRLVVLPSLSAVVAITAGNYDDPEQWRLPDHLLNDVALPALTSATHLP</sequence>
<protein>
    <submittedName>
        <fullName evidence="2">CubicO group peptidase (Beta-lactamase class C family)</fullName>
    </submittedName>
</protein>
<feature type="domain" description="Beta-lactamase-related" evidence="1">
    <location>
        <begin position="8"/>
        <end position="282"/>
    </location>
</feature>